<evidence type="ECO:0000313" key="1">
    <source>
        <dbReference type="EMBL" id="MCL6698092.1"/>
    </source>
</evidence>
<gene>
    <name evidence="1" type="ORF">LZ496_04735</name>
</gene>
<dbReference type="Proteomes" id="UP001203410">
    <property type="component" value="Unassembled WGS sequence"/>
</dbReference>
<dbReference type="PROSITE" id="PS51257">
    <property type="entry name" value="PROKAR_LIPOPROTEIN"/>
    <property type="match status" value="1"/>
</dbReference>
<proteinExistence type="predicted"/>
<reference evidence="1 2" key="1">
    <citation type="submission" date="2022-05" db="EMBL/GenBank/DDBJ databases">
        <authorList>
            <person name="Jo J.-H."/>
            <person name="Im W.-T."/>
        </authorList>
    </citation>
    <scope>NUCLEOTIDE SEQUENCE [LARGE SCALE GENOMIC DNA]</scope>
    <source>
        <strain evidence="1 2">NSE70-1</strain>
    </source>
</reference>
<sequence length="294" mass="32084">MRIWGKLAVAAAAPLMLSGCLWGPGKFTSELAINKAGTFVLDYRGEIMLQMPDKDSPAEPWNDDMATCYADGRTESRPSSAATFEIDEAPPAEEEGQSDETRACTAAELARMKSAHEKSEAERVAKKRKESEEMAKLFGLPGSDDESNRRFAANLMKHKGWRTVTYKGKGLFDVDYHFEGRLDQDYAFPLMPDTDLMIPFITIRPRTDGSVKVSAPALVGGAGVFSARAKAMGLPDKGNDGPPSRAEGRFTITTDGEILTNNSEDGPVAAQGRRQVHWDVGPGNDKVPEMLVRL</sequence>
<evidence type="ECO:0000313" key="2">
    <source>
        <dbReference type="Proteomes" id="UP001203410"/>
    </source>
</evidence>
<name>A0ABT0RSW1_9SPHN</name>
<keyword evidence="2" id="KW-1185">Reference proteome</keyword>
<accession>A0ABT0RSW1</accession>
<protein>
    <recommendedName>
        <fullName evidence="3">Lipoprotein</fullName>
    </recommendedName>
</protein>
<dbReference type="EMBL" id="JAMGBA010000001">
    <property type="protein sequence ID" value="MCL6698092.1"/>
    <property type="molecule type" value="Genomic_DNA"/>
</dbReference>
<evidence type="ECO:0008006" key="3">
    <source>
        <dbReference type="Google" id="ProtNLM"/>
    </source>
</evidence>
<organism evidence="1 2">
    <name type="scientific">Sphingomonas caseinilyticus</name>
    <dbReference type="NCBI Taxonomy" id="2908205"/>
    <lineage>
        <taxon>Bacteria</taxon>
        <taxon>Pseudomonadati</taxon>
        <taxon>Pseudomonadota</taxon>
        <taxon>Alphaproteobacteria</taxon>
        <taxon>Sphingomonadales</taxon>
        <taxon>Sphingomonadaceae</taxon>
        <taxon>Sphingomonas</taxon>
    </lineage>
</organism>
<dbReference type="RefSeq" id="WP_249903432.1">
    <property type="nucleotide sequence ID" value="NZ_JAMGBA010000001.1"/>
</dbReference>
<comment type="caution">
    <text evidence="1">The sequence shown here is derived from an EMBL/GenBank/DDBJ whole genome shotgun (WGS) entry which is preliminary data.</text>
</comment>